<organism evidence="3 4">
    <name type="scientific">Didymella exigua CBS 183.55</name>
    <dbReference type="NCBI Taxonomy" id="1150837"/>
    <lineage>
        <taxon>Eukaryota</taxon>
        <taxon>Fungi</taxon>
        <taxon>Dikarya</taxon>
        <taxon>Ascomycota</taxon>
        <taxon>Pezizomycotina</taxon>
        <taxon>Dothideomycetes</taxon>
        <taxon>Pleosporomycetidae</taxon>
        <taxon>Pleosporales</taxon>
        <taxon>Pleosporineae</taxon>
        <taxon>Didymellaceae</taxon>
        <taxon>Didymella</taxon>
    </lineage>
</organism>
<dbReference type="Proteomes" id="UP000800082">
    <property type="component" value="Unassembled WGS sequence"/>
</dbReference>
<dbReference type="AlphaFoldDB" id="A0A6A5RPP3"/>
<keyword evidence="2" id="KW-0472">Membrane</keyword>
<keyword evidence="4" id="KW-1185">Reference proteome</keyword>
<reference evidence="3" key="1">
    <citation type="journal article" date="2020" name="Stud. Mycol.">
        <title>101 Dothideomycetes genomes: a test case for predicting lifestyles and emergence of pathogens.</title>
        <authorList>
            <person name="Haridas S."/>
            <person name="Albert R."/>
            <person name="Binder M."/>
            <person name="Bloem J."/>
            <person name="Labutti K."/>
            <person name="Salamov A."/>
            <person name="Andreopoulos B."/>
            <person name="Baker S."/>
            <person name="Barry K."/>
            <person name="Bills G."/>
            <person name="Bluhm B."/>
            <person name="Cannon C."/>
            <person name="Castanera R."/>
            <person name="Culley D."/>
            <person name="Daum C."/>
            <person name="Ezra D."/>
            <person name="Gonzalez J."/>
            <person name="Henrissat B."/>
            <person name="Kuo A."/>
            <person name="Liang C."/>
            <person name="Lipzen A."/>
            <person name="Lutzoni F."/>
            <person name="Magnuson J."/>
            <person name="Mondo S."/>
            <person name="Nolan M."/>
            <person name="Ohm R."/>
            <person name="Pangilinan J."/>
            <person name="Park H.-J."/>
            <person name="Ramirez L."/>
            <person name="Alfaro M."/>
            <person name="Sun H."/>
            <person name="Tritt A."/>
            <person name="Yoshinaga Y."/>
            <person name="Zwiers L.-H."/>
            <person name="Turgeon B."/>
            <person name="Goodwin S."/>
            <person name="Spatafora J."/>
            <person name="Crous P."/>
            <person name="Grigoriev I."/>
        </authorList>
    </citation>
    <scope>NUCLEOTIDE SEQUENCE</scope>
    <source>
        <strain evidence="3">CBS 183.55</strain>
    </source>
</reference>
<feature type="compositionally biased region" description="Basic and acidic residues" evidence="1">
    <location>
        <begin position="7"/>
        <end position="25"/>
    </location>
</feature>
<protein>
    <submittedName>
        <fullName evidence="3">Uncharacterized protein</fullName>
    </submittedName>
</protein>
<evidence type="ECO:0000256" key="1">
    <source>
        <dbReference type="SAM" id="MobiDB-lite"/>
    </source>
</evidence>
<gene>
    <name evidence="3" type="ORF">M421DRAFT_144700</name>
</gene>
<feature type="region of interest" description="Disordered" evidence="1">
    <location>
        <begin position="1"/>
        <end position="28"/>
    </location>
</feature>
<evidence type="ECO:0000256" key="2">
    <source>
        <dbReference type="SAM" id="Phobius"/>
    </source>
</evidence>
<feature type="transmembrane region" description="Helical" evidence="2">
    <location>
        <begin position="52"/>
        <end position="74"/>
    </location>
</feature>
<dbReference type="GeneID" id="54345167"/>
<dbReference type="EMBL" id="ML978967">
    <property type="protein sequence ID" value="KAF1929014.1"/>
    <property type="molecule type" value="Genomic_DNA"/>
</dbReference>
<keyword evidence="2" id="KW-1133">Transmembrane helix</keyword>
<evidence type="ECO:0000313" key="4">
    <source>
        <dbReference type="Proteomes" id="UP000800082"/>
    </source>
</evidence>
<evidence type="ECO:0000313" key="3">
    <source>
        <dbReference type="EMBL" id="KAF1929014.1"/>
    </source>
</evidence>
<accession>A0A6A5RPP3</accession>
<keyword evidence="2" id="KW-0812">Transmembrane</keyword>
<sequence length="148" mass="16720">MEAPCYKCDDAKRNRDEQDQDDYKESSAASRGSRVAGAECVVMVMVDFDSSIAAGIGWRVCIDYNSFVTLLLLVRKADRRRRSLTAMLRGEWKACTGRVGAATNFSKRCPRHSKSRTHYWHRAALVTLPNTMKYSTSTLTATFFSSFE</sequence>
<dbReference type="RefSeq" id="XP_033449262.1">
    <property type="nucleotide sequence ID" value="XM_033587521.1"/>
</dbReference>
<name>A0A6A5RPP3_9PLEO</name>
<proteinExistence type="predicted"/>